<evidence type="ECO:0000313" key="2">
    <source>
        <dbReference type="Proteomes" id="UP000031668"/>
    </source>
</evidence>
<evidence type="ECO:0000313" key="1">
    <source>
        <dbReference type="EMBL" id="KII69815.1"/>
    </source>
</evidence>
<sequence>MMIVDNLVERDQLYDARDYCNEFGYKFETESTASDRAQQFYNRADDLRNQYNFSHYCVITTFDPSKYKKNPTAAFNLRSQFDIRLNRGEYSIKIPKSLCRNCIDAFHKLCRFTEHAIRYQMDQ</sequence>
<proteinExistence type="predicted"/>
<comment type="caution">
    <text evidence="1">The sequence shown here is derived from an EMBL/GenBank/DDBJ whole genome shotgun (WGS) entry which is preliminary data.</text>
</comment>
<dbReference type="EMBL" id="JWZT01002273">
    <property type="protein sequence ID" value="KII69815.1"/>
    <property type="molecule type" value="Genomic_DNA"/>
</dbReference>
<gene>
    <name evidence="1" type="ORF">RF11_05919</name>
</gene>
<dbReference type="Proteomes" id="UP000031668">
    <property type="component" value="Unassembled WGS sequence"/>
</dbReference>
<protein>
    <submittedName>
        <fullName evidence="1">Uncharacterized protein</fullName>
    </submittedName>
</protein>
<dbReference type="AlphaFoldDB" id="A0A0C2N0B3"/>
<name>A0A0C2N0B3_THEKT</name>
<organism evidence="1 2">
    <name type="scientific">Thelohanellus kitauei</name>
    <name type="common">Myxosporean</name>
    <dbReference type="NCBI Taxonomy" id="669202"/>
    <lineage>
        <taxon>Eukaryota</taxon>
        <taxon>Metazoa</taxon>
        <taxon>Cnidaria</taxon>
        <taxon>Myxozoa</taxon>
        <taxon>Myxosporea</taxon>
        <taxon>Bivalvulida</taxon>
        <taxon>Platysporina</taxon>
        <taxon>Myxobolidae</taxon>
        <taxon>Thelohanellus</taxon>
    </lineage>
</organism>
<accession>A0A0C2N0B3</accession>
<keyword evidence="2" id="KW-1185">Reference proteome</keyword>
<reference evidence="1 2" key="1">
    <citation type="journal article" date="2014" name="Genome Biol. Evol.">
        <title>The genome of the myxosporean Thelohanellus kitauei shows adaptations to nutrient acquisition within its fish host.</title>
        <authorList>
            <person name="Yang Y."/>
            <person name="Xiong J."/>
            <person name="Zhou Z."/>
            <person name="Huo F."/>
            <person name="Miao W."/>
            <person name="Ran C."/>
            <person name="Liu Y."/>
            <person name="Zhang J."/>
            <person name="Feng J."/>
            <person name="Wang M."/>
            <person name="Wang M."/>
            <person name="Wang L."/>
            <person name="Yao B."/>
        </authorList>
    </citation>
    <scope>NUCLEOTIDE SEQUENCE [LARGE SCALE GENOMIC DNA]</scope>
    <source>
        <strain evidence="1">Wuqing</strain>
    </source>
</reference>